<dbReference type="AlphaFoldDB" id="A0A7S2A706"/>
<evidence type="ECO:0000313" key="2">
    <source>
        <dbReference type="EMBL" id="CAD9358664.1"/>
    </source>
</evidence>
<dbReference type="EMBL" id="HBGO01033835">
    <property type="protein sequence ID" value="CAD9358664.1"/>
    <property type="molecule type" value="Transcribed_RNA"/>
</dbReference>
<sequence>MRFSEQARIDGATSDFHEDIHDLTAGTGKMKLLNTLLLLSASQIAALNTLPPVSVKSLWKATKSENGRSAQRRCALAAGSNVDSGDGEEEDEDEHPVTKEMFLRDMLADPKVKRKKKNGRYRPMDNRDSLPFVVQVSTPDPYISNEEMKKEARKNTKKAQKQNEGDGKKMKKSNVRTNLVGNTRRDGIASSIYSRKSDGSLHRVLGEFSLDKNTNCGDLIEVGEREFEVQKARCQYKYAGGKRFVMVRKILEVKEVTRIAEENYLARQLKNSKSDDDVSPMLE</sequence>
<accession>A0A7S2A706</accession>
<reference evidence="2" key="1">
    <citation type="submission" date="2021-01" db="EMBL/GenBank/DDBJ databases">
        <authorList>
            <person name="Corre E."/>
            <person name="Pelletier E."/>
            <person name="Niang G."/>
            <person name="Scheremetjew M."/>
            <person name="Finn R."/>
            <person name="Kale V."/>
            <person name="Holt S."/>
            <person name="Cochrane G."/>
            <person name="Meng A."/>
            <person name="Brown T."/>
            <person name="Cohen L."/>
        </authorList>
    </citation>
    <scope>NUCLEOTIDE SEQUENCE</scope>
    <source>
        <strain evidence="2">Grunow 1884</strain>
    </source>
</reference>
<name>A0A7S2A706_TRICV</name>
<organism evidence="2">
    <name type="scientific">Trieres chinensis</name>
    <name type="common">Marine centric diatom</name>
    <name type="synonym">Odontella sinensis</name>
    <dbReference type="NCBI Taxonomy" id="1514140"/>
    <lineage>
        <taxon>Eukaryota</taxon>
        <taxon>Sar</taxon>
        <taxon>Stramenopiles</taxon>
        <taxon>Ochrophyta</taxon>
        <taxon>Bacillariophyta</taxon>
        <taxon>Mediophyceae</taxon>
        <taxon>Biddulphiophycidae</taxon>
        <taxon>Eupodiscales</taxon>
        <taxon>Parodontellaceae</taxon>
        <taxon>Trieres</taxon>
    </lineage>
</organism>
<feature type="compositionally biased region" description="Acidic residues" evidence="1">
    <location>
        <begin position="85"/>
        <end position="94"/>
    </location>
</feature>
<proteinExistence type="predicted"/>
<feature type="region of interest" description="Disordered" evidence="1">
    <location>
        <begin position="139"/>
        <end position="183"/>
    </location>
</feature>
<evidence type="ECO:0000256" key="1">
    <source>
        <dbReference type="SAM" id="MobiDB-lite"/>
    </source>
</evidence>
<gene>
    <name evidence="2" type="ORF">OSIN01602_LOCUS19534</name>
</gene>
<protein>
    <submittedName>
        <fullName evidence="2">Uncharacterized protein</fullName>
    </submittedName>
</protein>
<feature type="region of interest" description="Disordered" evidence="1">
    <location>
        <begin position="64"/>
        <end position="98"/>
    </location>
</feature>